<comment type="caution">
    <text evidence="2">The sequence shown here is derived from an EMBL/GenBank/DDBJ whole genome shotgun (WGS) entry which is preliminary data.</text>
</comment>
<dbReference type="AlphaFoldDB" id="A0AAW1TB36"/>
<accession>A0AAW1TB36</accession>
<dbReference type="Proteomes" id="UP001485043">
    <property type="component" value="Unassembled WGS sequence"/>
</dbReference>
<sequence>MAYVLPICLPATPPKAARHSERSPAVAHLQAKQGFQRDRKNGAQSSAKSGHSSSQRAGGDIHARCSAEGLMQEVENPDRVDDGKAFALAMAQIVSDVKASLAAADANGMIQGAVDLSFALSDGPAACADVASPAVENVNILGHPRASNGKVELVTSSPSGLLGAADVTPDQV</sequence>
<organism evidence="2 3">
    <name type="scientific">Apatococcus fuscideae</name>
    <dbReference type="NCBI Taxonomy" id="2026836"/>
    <lineage>
        <taxon>Eukaryota</taxon>
        <taxon>Viridiplantae</taxon>
        <taxon>Chlorophyta</taxon>
        <taxon>core chlorophytes</taxon>
        <taxon>Trebouxiophyceae</taxon>
        <taxon>Chlorellales</taxon>
        <taxon>Chlorellaceae</taxon>
        <taxon>Apatococcus</taxon>
    </lineage>
</organism>
<protein>
    <submittedName>
        <fullName evidence="2">Uncharacterized protein</fullName>
    </submittedName>
</protein>
<proteinExistence type="predicted"/>
<evidence type="ECO:0000313" key="3">
    <source>
        <dbReference type="Proteomes" id="UP001485043"/>
    </source>
</evidence>
<reference evidence="2 3" key="1">
    <citation type="journal article" date="2024" name="Nat. Commun.">
        <title>Phylogenomics reveals the evolutionary origins of lichenization in chlorophyte algae.</title>
        <authorList>
            <person name="Puginier C."/>
            <person name="Libourel C."/>
            <person name="Otte J."/>
            <person name="Skaloud P."/>
            <person name="Haon M."/>
            <person name="Grisel S."/>
            <person name="Petersen M."/>
            <person name="Berrin J.G."/>
            <person name="Delaux P.M."/>
            <person name="Dal Grande F."/>
            <person name="Keller J."/>
        </authorList>
    </citation>
    <scope>NUCLEOTIDE SEQUENCE [LARGE SCALE GENOMIC DNA]</scope>
    <source>
        <strain evidence="2 3">SAG 2523</strain>
    </source>
</reference>
<evidence type="ECO:0000256" key="1">
    <source>
        <dbReference type="SAM" id="MobiDB-lite"/>
    </source>
</evidence>
<evidence type="ECO:0000313" key="2">
    <source>
        <dbReference type="EMBL" id="KAK9865970.1"/>
    </source>
</evidence>
<feature type="region of interest" description="Disordered" evidence="1">
    <location>
        <begin position="10"/>
        <end position="60"/>
    </location>
</feature>
<gene>
    <name evidence="2" type="ORF">WJX84_001114</name>
</gene>
<dbReference type="EMBL" id="JALJOV010000200">
    <property type="protein sequence ID" value="KAK9865970.1"/>
    <property type="molecule type" value="Genomic_DNA"/>
</dbReference>
<name>A0AAW1TB36_9CHLO</name>
<feature type="compositionally biased region" description="Low complexity" evidence="1">
    <location>
        <begin position="42"/>
        <end position="55"/>
    </location>
</feature>
<keyword evidence="3" id="KW-1185">Reference proteome</keyword>